<sequence>MPSVSATLIVRNEAARLARCLESVSAHVDEIVVVDTGSTDDTVAIASRFGCRIGHFAWNDDFSAARNAALSLSCTDWNFVIDADEWLVDPATLREAVRHVPDSTGLVCVRSECVLEGLRTHADCWIPRLLPATVRYQGRIHEHPASDLPYFRTRIVLGHDGYLEHPLNAHKKERNLPLLQAELVAYPTNPYLHYQAGKEFEVRDDFATAVHHYLQALPDTAGYPPYTADLVCRLLFCLKKLGRFDQAIPLAEHWQPHLADSADFLFVLGDLLLDYAIAAPADAPAILSVIEAAWLGCLELGTAHHHENSLPARGSFLASHNLSVLYAHTGQPDKAAHYAGLAQKQRQQMHPETA</sequence>
<comment type="similarity">
    <text evidence="1">Belongs to the glycosyltransferase 2 family. WaaE/KdtX subfamily.</text>
</comment>
<dbReference type="SUPFAM" id="SSF53448">
    <property type="entry name" value="Nucleotide-diphospho-sugar transferases"/>
    <property type="match status" value="1"/>
</dbReference>
<evidence type="ECO:0000313" key="4">
    <source>
        <dbReference type="Proteomes" id="UP001200247"/>
    </source>
</evidence>
<dbReference type="Gene3D" id="1.25.40.10">
    <property type="entry name" value="Tetratricopeptide repeat domain"/>
    <property type="match status" value="1"/>
</dbReference>
<dbReference type="SUPFAM" id="SSF48452">
    <property type="entry name" value="TPR-like"/>
    <property type="match status" value="1"/>
</dbReference>
<dbReference type="PANTHER" id="PTHR43630">
    <property type="entry name" value="POLY-BETA-1,6-N-ACETYL-D-GLUCOSAMINE SYNTHASE"/>
    <property type="match status" value="1"/>
</dbReference>
<reference evidence="3 4" key="1">
    <citation type="submission" date="2021-10" db="EMBL/GenBank/DDBJ databases">
        <title>Whole-genome sequencing analysis of Laribacter hongkongensis: virulence gene profiles, carbohydrate-active enzyme prediction, and antimicrobial resistance characterization.</title>
        <authorList>
            <person name="Yuan P."/>
            <person name="Zhan Y."/>
            <person name="Chen D."/>
        </authorList>
    </citation>
    <scope>NUCLEOTIDE SEQUENCE [LARGE SCALE GENOMIC DNA]</scope>
    <source>
        <strain evidence="3 4">W67</strain>
    </source>
</reference>
<dbReference type="EMBL" id="JAJAXM010000004">
    <property type="protein sequence ID" value="MCG9024975.1"/>
    <property type="molecule type" value="Genomic_DNA"/>
</dbReference>
<dbReference type="GeneID" id="75108339"/>
<dbReference type="Pfam" id="PF00535">
    <property type="entry name" value="Glycos_transf_2"/>
    <property type="match status" value="1"/>
</dbReference>
<evidence type="ECO:0000259" key="2">
    <source>
        <dbReference type="Pfam" id="PF00535"/>
    </source>
</evidence>
<dbReference type="InterPro" id="IPR029044">
    <property type="entry name" value="Nucleotide-diphossugar_trans"/>
</dbReference>
<comment type="caution">
    <text evidence="3">The sequence shown here is derived from an EMBL/GenBank/DDBJ whole genome shotgun (WGS) entry which is preliminary data.</text>
</comment>
<dbReference type="Gene3D" id="3.90.550.10">
    <property type="entry name" value="Spore Coat Polysaccharide Biosynthesis Protein SpsA, Chain A"/>
    <property type="match status" value="1"/>
</dbReference>
<dbReference type="CDD" id="cd02511">
    <property type="entry name" value="Beta4Glucosyltransferase"/>
    <property type="match status" value="1"/>
</dbReference>
<evidence type="ECO:0000256" key="1">
    <source>
        <dbReference type="ARBA" id="ARBA00038494"/>
    </source>
</evidence>
<accession>A0ABD4SQD7</accession>
<protein>
    <submittedName>
        <fullName evidence="3">Glycosyltransferase family 2 protein</fullName>
    </submittedName>
</protein>
<dbReference type="InterPro" id="IPR001173">
    <property type="entry name" value="Glyco_trans_2-like"/>
</dbReference>
<dbReference type="AlphaFoldDB" id="A0ABD4SQD7"/>
<feature type="domain" description="Glycosyltransferase 2-like" evidence="2">
    <location>
        <begin position="8"/>
        <end position="110"/>
    </location>
</feature>
<dbReference type="PANTHER" id="PTHR43630:SF2">
    <property type="entry name" value="GLYCOSYLTRANSFERASE"/>
    <property type="match status" value="1"/>
</dbReference>
<name>A0ABD4SQD7_9NEIS</name>
<evidence type="ECO:0000313" key="3">
    <source>
        <dbReference type="EMBL" id="MCG9024975.1"/>
    </source>
</evidence>
<dbReference type="InterPro" id="IPR011990">
    <property type="entry name" value="TPR-like_helical_dom_sf"/>
</dbReference>
<proteinExistence type="inferred from homology"/>
<dbReference type="Proteomes" id="UP001200247">
    <property type="component" value="Unassembled WGS sequence"/>
</dbReference>
<dbReference type="RefSeq" id="WP_012698593.1">
    <property type="nucleotide sequence ID" value="NZ_JAJAXL010000006.1"/>
</dbReference>
<organism evidence="3 4">
    <name type="scientific">Laribacter hongkongensis</name>
    <dbReference type="NCBI Taxonomy" id="168471"/>
    <lineage>
        <taxon>Bacteria</taxon>
        <taxon>Pseudomonadati</taxon>
        <taxon>Pseudomonadota</taxon>
        <taxon>Betaproteobacteria</taxon>
        <taxon>Neisseriales</taxon>
        <taxon>Aquaspirillaceae</taxon>
        <taxon>Laribacter</taxon>
    </lineage>
</organism>
<gene>
    <name evidence="3" type="ORF">LH440_03460</name>
</gene>